<dbReference type="Gene3D" id="2.60.120.1440">
    <property type="match status" value="1"/>
</dbReference>
<proteinExistence type="predicted"/>
<dbReference type="PIRSF" id="PIRSF018266">
    <property type="entry name" value="FecR"/>
    <property type="match status" value="1"/>
</dbReference>
<dbReference type="RefSeq" id="WP_022062564.1">
    <property type="nucleotide sequence ID" value="NZ_AP031448.1"/>
</dbReference>
<dbReference type="GO" id="GO:0016989">
    <property type="term" value="F:sigma factor antagonist activity"/>
    <property type="evidence" value="ECO:0007669"/>
    <property type="project" value="TreeGrafter"/>
</dbReference>
<evidence type="ECO:0000259" key="1">
    <source>
        <dbReference type="Pfam" id="PF04773"/>
    </source>
</evidence>
<name>A0A5B3GCF5_9BACT</name>
<comment type="caution">
    <text evidence="3">The sequence shown here is derived from an EMBL/GenBank/DDBJ whole genome shotgun (WGS) entry which is preliminary data.</text>
</comment>
<protein>
    <submittedName>
        <fullName evidence="3">DUF4974 domain-containing protein</fullName>
    </submittedName>
</protein>
<dbReference type="PANTHER" id="PTHR30273">
    <property type="entry name" value="PERIPLASMIC SIGNAL SENSOR AND SIGMA FACTOR ACTIVATOR FECR-RELATED"/>
    <property type="match status" value="1"/>
</dbReference>
<accession>A0A5B3GCF5</accession>
<dbReference type="Gene3D" id="3.55.50.30">
    <property type="match status" value="1"/>
</dbReference>
<sequence>MDDLLLQKYLRNETSEEELVEVLDWLDASTENQRYLDRLDYISNLNILAGEAQPRIRRHTVSLWKRTAQWSAAAAAVLLACAGLGHYMADRILERRTQDMMAITAPNGQSMSVTLSDGTTVWLNSGAKLEYPSIFSRKTRRVKISGEAMFEVEHDASRPFIVETFACDAEVLGTKFNILADARTADFSAALLEGRLKISNRLVGGESFILSPNDQIDLVDGHLKLNRITDPDDFRWVDGLMNLNTLSFTEVIRKFENYYGVRITIDNPEDMPELKYHGKIRVSDGVDHALKLLQITNNFSYTRDDETNTIHIKITKI</sequence>
<dbReference type="PANTHER" id="PTHR30273:SF2">
    <property type="entry name" value="PROTEIN FECR"/>
    <property type="match status" value="1"/>
</dbReference>
<evidence type="ECO:0000313" key="3">
    <source>
        <dbReference type="EMBL" id="KAA2371221.1"/>
    </source>
</evidence>
<gene>
    <name evidence="3" type="ORF">F2Y13_04575</name>
</gene>
<dbReference type="Proteomes" id="UP000323567">
    <property type="component" value="Unassembled WGS sequence"/>
</dbReference>
<dbReference type="InterPro" id="IPR012373">
    <property type="entry name" value="Ferrdict_sens_TM"/>
</dbReference>
<dbReference type="InterPro" id="IPR032508">
    <property type="entry name" value="FecR_C"/>
</dbReference>
<organism evidence="3 4">
    <name type="scientific">Alistipes shahii</name>
    <dbReference type="NCBI Taxonomy" id="328814"/>
    <lineage>
        <taxon>Bacteria</taxon>
        <taxon>Pseudomonadati</taxon>
        <taxon>Bacteroidota</taxon>
        <taxon>Bacteroidia</taxon>
        <taxon>Bacteroidales</taxon>
        <taxon>Rikenellaceae</taxon>
        <taxon>Alistipes</taxon>
    </lineage>
</organism>
<reference evidence="3 4" key="1">
    <citation type="journal article" date="2019" name="Nat. Med.">
        <title>A library of human gut bacterial isolates paired with longitudinal multiomics data enables mechanistic microbiome research.</title>
        <authorList>
            <person name="Poyet M."/>
            <person name="Groussin M."/>
            <person name="Gibbons S.M."/>
            <person name="Avila-Pacheco J."/>
            <person name="Jiang X."/>
            <person name="Kearney S.M."/>
            <person name="Perrotta A.R."/>
            <person name="Berdy B."/>
            <person name="Zhao S."/>
            <person name="Lieberman T.D."/>
            <person name="Swanson P.K."/>
            <person name="Smith M."/>
            <person name="Roesemann S."/>
            <person name="Alexander J.E."/>
            <person name="Rich S.A."/>
            <person name="Livny J."/>
            <person name="Vlamakis H."/>
            <person name="Clish C."/>
            <person name="Bullock K."/>
            <person name="Deik A."/>
            <person name="Scott J."/>
            <person name="Pierce K.A."/>
            <person name="Xavier R.J."/>
            <person name="Alm E.J."/>
        </authorList>
    </citation>
    <scope>NUCLEOTIDE SEQUENCE [LARGE SCALE GENOMIC DNA]</scope>
    <source>
        <strain evidence="3 4">BIOML-A2</strain>
    </source>
</reference>
<dbReference type="AlphaFoldDB" id="A0A5B3GCF5"/>
<feature type="domain" description="Protein FecR C-terminal" evidence="2">
    <location>
        <begin position="243"/>
        <end position="309"/>
    </location>
</feature>
<dbReference type="InterPro" id="IPR006860">
    <property type="entry name" value="FecR"/>
</dbReference>
<evidence type="ECO:0000313" key="4">
    <source>
        <dbReference type="Proteomes" id="UP000323567"/>
    </source>
</evidence>
<feature type="domain" description="FecR protein" evidence="1">
    <location>
        <begin position="103"/>
        <end position="195"/>
    </location>
</feature>
<dbReference type="Pfam" id="PF04773">
    <property type="entry name" value="FecR"/>
    <property type="match status" value="1"/>
</dbReference>
<dbReference type="Pfam" id="PF16344">
    <property type="entry name" value="FecR_C"/>
    <property type="match status" value="1"/>
</dbReference>
<evidence type="ECO:0000259" key="2">
    <source>
        <dbReference type="Pfam" id="PF16344"/>
    </source>
</evidence>
<dbReference type="EMBL" id="VVXK01000004">
    <property type="protein sequence ID" value="KAA2371221.1"/>
    <property type="molecule type" value="Genomic_DNA"/>
</dbReference>